<accession>A0A366IU16</accession>
<keyword evidence="2" id="KW-0732">Signal</keyword>
<dbReference type="Gene3D" id="3.40.190.10">
    <property type="entry name" value="Periplasmic binding protein-like II"/>
    <property type="match status" value="2"/>
</dbReference>
<comment type="caution">
    <text evidence="5">The sequence shown here is derived from an EMBL/GenBank/DDBJ whole genome shotgun (WGS) entry which is preliminary data.</text>
</comment>
<gene>
    <name evidence="5" type="ORF">DFP80_12037</name>
</gene>
<proteinExistence type="inferred from homology"/>
<evidence type="ECO:0000313" key="6">
    <source>
        <dbReference type="Proteomes" id="UP000252792"/>
    </source>
</evidence>
<dbReference type="PANTHER" id="PTHR35936:SF17">
    <property type="entry name" value="ARGININE-BINDING EXTRACELLULAR PROTEIN ARTP"/>
    <property type="match status" value="1"/>
</dbReference>
<feature type="domain" description="Solute-binding protein family 3/N-terminal" evidence="4">
    <location>
        <begin position="37"/>
        <end position="261"/>
    </location>
</feature>
<name>A0A366IU16_9GAMM</name>
<evidence type="ECO:0000256" key="3">
    <source>
        <dbReference type="SAM" id="Phobius"/>
    </source>
</evidence>
<reference evidence="5 6" key="1">
    <citation type="submission" date="2018-06" db="EMBL/GenBank/DDBJ databases">
        <title>Genomic Encyclopedia of Type Strains, Phase III (KMG-III): the genomes of soil and plant-associated and newly described type strains.</title>
        <authorList>
            <person name="Whitman W."/>
        </authorList>
    </citation>
    <scope>NUCLEOTIDE SEQUENCE [LARGE SCALE GENOMIC DNA]</scope>
    <source>
        <strain evidence="5 6">CECT 7377</strain>
    </source>
</reference>
<comment type="similarity">
    <text evidence="1">Belongs to the bacterial solute-binding protein 3 family.</text>
</comment>
<evidence type="ECO:0000256" key="1">
    <source>
        <dbReference type="ARBA" id="ARBA00010333"/>
    </source>
</evidence>
<keyword evidence="3" id="KW-0812">Transmembrane</keyword>
<dbReference type="EMBL" id="QNSE01000020">
    <property type="protein sequence ID" value="RBP78301.1"/>
    <property type="molecule type" value="Genomic_DNA"/>
</dbReference>
<dbReference type="SMART" id="SM00062">
    <property type="entry name" value="PBPb"/>
    <property type="match status" value="1"/>
</dbReference>
<organism evidence="5 6">
    <name type="scientific">Marinomonas rhizomae</name>
    <dbReference type="NCBI Taxonomy" id="491948"/>
    <lineage>
        <taxon>Bacteria</taxon>
        <taxon>Pseudomonadati</taxon>
        <taxon>Pseudomonadota</taxon>
        <taxon>Gammaproteobacteria</taxon>
        <taxon>Oceanospirillales</taxon>
        <taxon>Oceanospirillaceae</taxon>
        <taxon>Marinomonas</taxon>
    </lineage>
</organism>
<evidence type="ECO:0000259" key="4">
    <source>
        <dbReference type="SMART" id="SM00062"/>
    </source>
</evidence>
<evidence type="ECO:0000256" key="2">
    <source>
        <dbReference type="ARBA" id="ARBA00022729"/>
    </source>
</evidence>
<dbReference type="SUPFAM" id="SSF53850">
    <property type="entry name" value="Periplasmic binding protein-like II"/>
    <property type="match status" value="1"/>
</dbReference>
<dbReference type="InterPro" id="IPR001638">
    <property type="entry name" value="Solute-binding_3/MltF_N"/>
</dbReference>
<sequence length="266" mass="30622">MSQAKKGFMYVICYFLLFAATSIIASERESIIHQKGQLDVCIWPDYFSISYYNDRSNKLEGIDIDLSKAFAKELNVKINYVTSHFGRFMNDLEKGKCDIAMFGIAATKNRKKRVDFSNTYLSSHMYAITVKKHPFIKSWKDIDQKGVIVAVQKGTYMESAMSKKLKNASLTITTEPNQRELEVRSGRADVFITDFPYGQKMISLFDWAKLIPLEKSSEPLNYAYAIRKGQPDWLEKVNQFVTKIKEDGRLKTYAEKHKLAPIAIFQ</sequence>
<dbReference type="Proteomes" id="UP000252792">
    <property type="component" value="Unassembled WGS sequence"/>
</dbReference>
<keyword evidence="3" id="KW-0472">Membrane</keyword>
<feature type="transmembrane region" description="Helical" evidence="3">
    <location>
        <begin position="7"/>
        <end position="25"/>
    </location>
</feature>
<keyword evidence="6" id="KW-1185">Reference proteome</keyword>
<dbReference type="CDD" id="cd13530">
    <property type="entry name" value="PBP2_peptides_like"/>
    <property type="match status" value="1"/>
</dbReference>
<evidence type="ECO:0000313" key="5">
    <source>
        <dbReference type="EMBL" id="RBP78301.1"/>
    </source>
</evidence>
<dbReference type="RefSeq" id="WP_113918454.1">
    <property type="nucleotide sequence ID" value="NZ_QNSE01000020.1"/>
</dbReference>
<dbReference type="AlphaFoldDB" id="A0A366IU16"/>
<dbReference type="OrthoDB" id="8994218at2"/>
<protein>
    <submittedName>
        <fullName evidence="5">Amino acid ABC transporter substrate-binding protein (PAAT family)</fullName>
    </submittedName>
</protein>
<keyword evidence="3" id="KW-1133">Transmembrane helix</keyword>
<dbReference type="PANTHER" id="PTHR35936">
    <property type="entry name" value="MEMBRANE-BOUND LYTIC MUREIN TRANSGLYCOSYLASE F"/>
    <property type="match status" value="1"/>
</dbReference>
<dbReference type="Pfam" id="PF00497">
    <property type="entry name" value="SBP_bac_3"/>
    <property type="match status" value="1"/>
</dbReference>